<sequence length="337" mass="37475">MHRTVGIGIRGVPLFTRADLLARDVTPTELSRAAAGGVFLRLQAGVYVERAAYLALRPVEQHRLAVCAAMEQTRGGSAVVSHLSASVLHDLPQYRFRDRPVDVTVAADVGATSRRGLRRHLDAIDTGDLTTVAGIACTTLDRTVFDVMRTMPLEVAVTCADAALRREAVVGRRFDPHAQEDWRERMRERAARKAGARGIRRARWVIEFADGRAELPGESVSRVQLFRLGFVEFDLQVAVPGPRGADYFVDIALPEARTFWEFDGEVKYRDPSLRGDRSIEQVVLDEKKREDWIRGRTQWRVCRGGFSDITTPEVLAARLEAFGVAPRRGGPVAPPPR</sequence>
<keyword evidence="2" id="KW-1185">Reference proteome</keyword>
<name>A0ABW9GEC4_9MICO</name>
<dbReference type="RefSeq" id="WP_408905149.1">
    <property type="nucleotide sequence ID" value="NZ_JAROCE010000001.1"/>
</dbReference>
<evidence type="ECO:0000313" key="2">
    <source>
        <dbReference type="Proteomes" id="UP001630303"/>
    </source>
</evidence>
<evidence type="ECO:0008006" key="3">
    <source>
        <dbReference type="Google" id="ProtNLM"/>
    </source>
</evidence>
<reference evidence="1 2" key="1">
    <citation type="submission" date="2023-03" db="EMBL/GenBank/DDBJ databases">
        <title>MT1 and MT2 Draft Genomes of Novel Species.</title>
        <authorList>
            <person name="Venkateswaran K."/>
        </authorList>
    </citation>
    <scope>NUCLEOTIDE SEQUENCE [LARGE SCALE GENOMIC DNA]</scope>
    <source>
        <strain evidence="1 2">IF8SW-P5</strain>
    </source>
</reference>
<proteinExistence type="predicted"/>
<protein>
    <recommendedName>
        <fullName evidence="3">Transcriptional regulator, AbiEi antitoxin, Type IV TA system</fullName>
    </recommendedName>
</protein>
<evidence type="ECO:0000313" key="1">
    <source>
        <dbReference type="EMBL" id="MFM2719955.1"/>
    </source>
</evidence>
<organism evidence="1 2">
    <name type="scientific">Microbacterium mcarthurae</name>
    <dbReference type="NCBI Taxonomy" id="3035918"/>
    <lineage>
        <taxon>Bacteria</taxon>
        <taxon>Bacillati</taxon>
        <taxon>Actinomycetota</taxon>
        <taxon>Actinomycetes</taxon>
        <taxon>Micrococcales</taxon>
        <taxon>Microbacteriaceae</taxon>
        <taxon>Microbacterium</taxon>
    </lineage>
</organism>
<comment type="caution">
    <text evidence="1">The sequence shown here is derived from an EMBL/GenBank/DDBJ whole genome shotgun (WGS) entry which is preliminary data.</text>
</comment>
<dbReference type="EMBL" id="JAROCE010000001">
    <property type="protein sequence ID" value="MFM2719955.1"/>
    <property type="molecule type" value="Genomic_DNA"/>
</dbReference>
<dbReference type="Proteomes" id="UP001630303">
    <property type="component" value="Unassembled WGS sequence"/>
</dbReference>
<gene>
    <name evidence="1" type="ORF">P5G46_05510</name>
</gene>
<accession>A0ABW9GEC4</accession>